<protein>
    <submittedName>
        <fullName evidence="2">Uncharacterized protein</fullName>
    </submittedName>
</protein>
<accession>A0A5N5QPN2</accession>
<comment type="caution">
    <text evidence="2">The sequence shown here is derived from an EMBL/GenBank/DDBJ whole genome shotgun (WGS) entry which is preliminary data.</text>
</comment>
<organism evidence="2 3">
    <name type="scientific">Ceratobasidium theobromae</name>
    <dbReference type="NCBI Taxonomy" id="1582974"/>
    <lineage>
        <taxon>Eukaryota</taxon>
        <taxon>Fungi</taxon>
        <taxon>Dikarya</taxon>
        <taxon>Basidiomycota</taxon>
        <taxon>Agaricomycotina</taxon>
        <taxon>Agaricomycetes</taxon>
        <taxon>Cantharellales</taxon>
        <taxon>Ceratobasidiaceae</taxon>
        <taxon>Ceratobasidium</taxon>
    </lineage>
</organism>
<proteinExistence type="predicted"/>
<reference evidence="2 3" key="1">
    <citation type="journal article" date="2019" name="Fungal Biol. Biotechnol.">
        <title>Draft genome sequence of fastidious pathogen Ceratobasidium theobromae, which causes vascular-streak dieback in Theobroma cacao.</title>
        <authorList>
            <person name="Ali S.S."/>
            <person name="Asman A."/>
            <person name="Shao J."/>
            <person name="Firmansyah A.P."/>
            <person name="Susilo A.W."/>
            <person name="Rosmana A."/>
            <person name="McMahon P."/>
            <person name="Junaid M."/>
            <person name="Guest D."/>
            <person name="Kheng T.Y."/>
            <person name="Meinhardt L.W."/>
            <person name="Bailey B.A."/>
        </authorList>
    </citation>
    <scope>NUCLEOTIDE SEQUENCE [LARGE SCALE GENOMIC DNA]</scope>
    <source>
        <strain evidence="2 3">CT2</strain>
    </source>
</reference>
<gene>
    <name evidence="2" type="ORF">CTheo_3039</name>
</gene>
<evidence type="ECO:0000313" key="3">
    <source>
        <dbReference type="Proteomes" id="UP000383932"/>
    </source>
</evidence>
<name>A0A5N5QPN2_9AGAM</name>
<evidence type="ECO:0000256" key="1">
    <source>
        <dbReference type="SAM" id="MobiDB-lite"/>
    </source>
</evidence>
<dbReference type="Proteomes" id="UP000383932">
    <property type="component" value="Unassembled WGS sequence"/>
</dbReference>
<sequence>MTELLTPKGIKTRRGRANSLKLPRPPTLSTEGRHPLPPSTIAIDVLLATFDDLDTFASTFKVDNFNKRDIF</sequence>
<evidence type="ECO:0000313" key="2">
    <source>
        <dbReference type="EMBL" id="KAB5593491.1"/>
    </source>
</evidence>
<dbReference type="AlphaFoldDB" id="A0A5N5QPN2"/>
<feature type="region of interest" description="Disordered" evidence="1">
    <location>
        <begin position="1"/>
        <end position="35"/>
    </location>
</feature>
<dbReference type="EMBL" id="SSOP01000036">
    <property type="protein sequence ID" value="KAB5593491.1"/>
    <property type="molecule type" value="Genomic_DNA"/>
</dbReference>
<keyword evidence="3" id="KW-1185">Reference proteome</keyword>